<accession>A0AAN8UE32</accession>
<comment type="caution">
    <text evidence="1">The sequence shown here is derived from an EMBL/GenBank/DDBJ whole genome shotgun (WGS) entry which is preliminary data.</text>
</comment>
<dbReference type="PANTHER" id="PTHR31280">
    <property type="entry name" value="PROTEIN UNC-13 HOMOLOG"/>
    <property type="match status" value="1"/>
</dbReference>
<dbReference type="AlphaFoldDB" id="A0AAN8UE32"/>
<evidence type="ECO:0000313" key="2">
    <source>
        <dbReference type="Proteomes" id="UP001371456"/>
    </source>
</evidence>
<dbReference type="PANTHER" id="PTHR31280:SF2">
    <property type="entry name" value="PROTEIN UNC-13 HOMOLOG"/>
    <property type="match status" value="1"/>
</dbReference>
<name>A0AAN8UE32_SOLBU</name>
<reference evidence="1 2" key="1">
    <citation type="submission" date="2024-02" db="EMBL/GenBank/DDBJ databases">
        <title>de novo genome assembly of Solanum bulbocastanum strain 11H21.</title>
        <authorList>
            <person name="Hosaka A.J."/>
        </authorList>
    </citation>
    <scope>NUCLEOTIDE SEQUENCE [LARGE SCALE GENOMIC DNA]</scope>
    <source>
        <tissue evidence="1">Young leaves</tissue>
    </source>
</reference>
<sequence length="198" mass="22262">MEEENSTELLQRFRRDRRILLNFILSGSLIKKVVIPPGAVSLDDVDLDQVCLDFFLNCARKGELLELSEAIRDYHDNTLFPHMLQILNSRSESIDTEPFEELSSLSKSQSLSSTQQQELTVDNIEDFDDDDDLDEVDSRRYSRRVLNDAADLVLGLPSFATAMGDDDLRETAYEILLAAAGPSGPHCTIKGHKEGEDI</sequence>
<dbReference type="Proteomes" id="UP001371456">
    <property type="component" value="Unassembled WGS sequence"/>
</dbReference>
<gene>
    <name evidence="1" type="ORF">RDI58_002020</name>
</gene>
<proteinExistence type="predicted"/>
<dbReference type="EMBL" id="JBANQN010000001">
    <property type="protein sequence ID" value="KAK6804236.1"/>
    <property type="molecule type" value="Genomic_DNA"/>
</dbReference>
<keyword evidence="2" id="KW-1185">Reference proteome</keyword>
<organism evidence="1 2">
    <name type="scientific">Solanum bulbocastanum</name>
    <name type="common">Wild potato</name>
    <dbReference type="NCBI Taxonomy" id="147425"/>
    <lineage>
        <taxon>Eukaryota</taxon>
        <taxon>Viridiplantae</taxon>
        <taxon>Streptophyta</taxon>
        <taxon>Embryophyta</taxon>
        <taxon>Tracheophyta</taxon>
        <taxon>Spermatophyta</taxon>
        <taxon>Magnoliopsida</taxon>
        <taxon>eudicotyledons</taxon>
        <taxon>Gunneridae</taxon>
        <taxon>Pentapetalae</taxon>
        <taxon>asterids</taxon>
        <taxon>lamiids</taxon>
        <taxon>Solanales</taxon>
        <taxon>Solanaceae</taxon>
        <taxon>Solanoideae</taxon>
        <taxon>Solaneae</taxon>
        <taxon>Solanum</taxon>
    </lineage>
</organism>
<dbReference type="InterPro" id="IPR008528">
    <property type="entry name" value="unc-13_homologue"/>
</dbReference>
<evidence type="ECO:0000313" key="1">
    <source>
        <dbReference type="EMBL" id="KAK6804236.1"/>
    </source>
</evidence>
<protein>
    <submittedName>
        <fullName evidence="1">Uncharacterized protein</fullName>
    </submittedName>
</protein>